<comment type="caution">
    <text evidence="4">The sequence shown here is derived from an EMBL/GenBank/DDBJ whole genome shotgun (WGS) entry which is preliminary data.</text>
</comment>
<reference evidence="4" key="1">
    <citation type="submission" date="2021-06" db="EMBL/GenBank/DDBJ databases">
        <authorList>
            <person name="Kallberg Y."/>
            <person name="Tangrot J."/>
            <person name="Rosling A."/>
        </authorList>
    </citation>
    <scope>NUCLEOTIDE SEQUENCE</scope>
    <source>
        <strain evidence="4">CL551</strain>
    </source>
</reference>
<feature type="compositionally biased region" description="Basic and acidic residues" evidence="3">
    <location>
        <begin position="222"/>
        <end position="231"/>
    </location>
</feature>
<gene>
    <name evidence="4" type="ORF">AMORRO_LOCUS1034</name>
</gene>
<dbReference type="GO" id="GO:0006334">
    <property type="term" value="P:nucleosome assembly"/>
    <property type="evidence" value="ECO:0007669"/>
    <property type="project" value="InterPro"/>
</dbReference>
<sequence>MASSSGEGTANGDIEVAGEVFEEMKSIQQELELVEIEIARQRVKLSAPIYEKRRKVFEKIPDFWTTVFVKHPIVGTYLDYNDNEVIRHVKDLIIERDEKDLETYKIILTFSENPYFSNTELVKEFSVDADGTRHIKCSEIVWHEGKDFTKKRKNDEDDEQSLIRWFTETDTDDISWELGKTIRENLYSEAWVHYNYVYDDSDPDGDDEDDLDAYPDELYDEPPPKRNKQDL</sequence>
<dbReference type="EMBL" id="CAJVPV010000375">
    <property type="protein sequence ID" value="CAG8453779.1"/>
    <property type="molecule type" value="Genomic_DNA"/>
</dbReference>
<evidence type="ECO:0000313" key="4">
    <source>
        <dbReference type="EMBL" id="CAG8453779.1"/>
    </source>
</evidence>
<evidence type="ECO:0000256" key="2">
    <source>
        <dbReference type="RuleBase" id="RU003876"/>
    </source>
</evidence>
<dbReference type="Pfam" id="PF00956">
    <property type="entry name" value="NAP"/>
    <property type="match status" value="1"/>
</dbReference>
<evidence type="ECO:0000256" key="3">
    <source>
        <dbReference type="SAM" id="MobiDB-lite"/>
    </source>
</evidence>
<evidence type="ECO:0000256" key="1">
    <source>
        <dbReference type="ARBA" id="ARBA00009947"/>
    </source>
</evidence>
<dbReference type="Gene3D" id="3.30.1120.90">
    <property type="entry name" value="Nucleosome assembly protein"/>
    <property type="match status" value="1"/>
</dbReference>
<keyword evidence="5" id="KW-1185">Reference proteome</keyword>
<dbReference type="AlphaFoldDB" id="A0A9N8VKP1"/>
<comment type="similarity">
    <text evidence="1 2">Belongs to the nucleosome assembly protein (NAP) family.</text>
</comment>
<feature type="compositionally biased region" description="Acidic residues" evidence="3">
    <location>
        <begin position="199"/>
        <end position="220"/>
    </location>
</feature>
<protein>
    <submittedName>
        <fullName evidence="4">12047_t:CDS:1</fullName>
    </submittedName>
</protein>
<dbReference type="PANTHER" id="PTHR11875">
    <property type="entry name" value="TESTIS-SPECIFIC Y-ENCODED PROTEIN"/>
    <property type="match status" value="1"/>
</dbReference>
<accession>A0A9N8VKP1</accession>
<name>A0A9N8VKP1_9GLOM</name>
<organism evidence="4 5">
    <name type="scientific">Acaulospora morrowiae</name>
    <dbReference type="NCBI Taxonomy" id="94023"/>
    <lineage>
        <taxon>Eukaryota</taxon>
        <taxon>Fungi</taxon>
        <taxon>Fungi incertae sedis</taxon>
        <taxon>Mucoromycota</taxon>
        <taxon>Glomeromycotina</taxon>
        <taxon>Glomeromycetes</taxon>
        <taxon>Diversisporales</taxon>
        <taxon>Acaulosporaceae</taxon>
        <taxon>Acaulospora</taxon>
    </lineage>
</organism>
<dbReference type="InterPro" id="IPR037231">
    <property type="entry name" value="NAP-like_sf"/>
</dbReference>
<dbReference type="InterPro" id="IPR002164">
    <property type="entry name" value="NAP_family"/>
</dbReference>
<dbReference type="GO" id="GO:0005634">
    <property type="term" value="C:nucleus"/>
    <property type="evidence" value="ECO:0007669"/>
    <property type="project" value="InterPro"/>
</dbReference>
<dbReference type="OrthoDB" id="19419at2759"/>
<proteinExistence type="inferred from homology"/>
<dbReference type="SUPFAM" id="SSF143113">
    <property type="entry name" value="NAP-like"/>
    <property type="match status" value="1"/>
</dbReference>
<dbReference type="Proteomes" id="UP000789342">
    <property type="component" value="Unassembled WGS sequence"/>
</dbReference>
<feature type="region of interest" description="Disordered" evidence="3">
    <location>
        <begin position="198"/>
        <end position="231"/>
    </location>
</feature>
<evidence type="ECO:0000313" key="5">
    <source>
        <dbReference type="Proteomes" id="UP000789342"/>
    </source>
</evidence>